<dbReference type="RefSeq" id="WP_166935761.1">
    <property type="nucleotide sequence ID" value="NZ_VWXC01000020.1"/>
</dbReference>
<dbReference type="CDD" id="cd10451">
    <property type="entry name" value="GIY-YIG_LuxR_like"/>
    <property type="match status" value="1"/>
</dbReference>
<gene>
    <name evidence="1" type="ORF">F3J37_21840</name>
</gene>
<dbReference type="SUPFAM" id="SSF82771">
    <property type="entry name" value="GIY-YIG endonuclease"/>
    <property type="match status" value="1"/>
</dbReference>
<dbReference type="Gene3D" id="3.40.1440.10">
    <property type="entry name" value="GIY-YIG endonuclease"/>
    <property type="match status" value="1"/>
</dbReference>
<dbReference type="InterPro" id="IPR035901">
    <property type="entry name" value="GIY-YIG_endonuc_sf"/>
</dbReference>
<keyword evidence="2" id="KW-1185">Reference proteome</keyword>
<reference evidence="1 2" key="1">
    <citation type="journal article" date="2019" name="bioRxiv">
        <title>Bacteria contribute to plant secondary compound degradation in a generalist herbivore system.</title>
        <authorList>
            <person name="Francoeur C.B."/>
            <person name="Khadempour L."/>
            <person name="Moreira-Soto R.D."/>
            <person name="Gotting K."/>
            <person name="Book A.J."/>
            <person name="Pinto-Tomas A.A."/>
            <person name="Keefover-Ring K."/>
            <person name="Currie C.R."/>
        </authorList>
    </citation>
    <scope>NUCLEOTIDE SEQUENCE [LARGE SCALE GENOMIC DNA]</scope>
    <source>
        <strain evidence="1">Al-1710</strain>
    </source>
</reference>
<evidence type="ECO:0000313" key="1">
    <source>
        <dbReference type="EMBL" id="NIG21317.1"/>
    </source>
</evidence>
<dbReference type="EMBL" id="VWXC01000020">
    <property type="protein sequence ID" value="NIG21317.1"/>
    <property type="molecule type" value="Genomic_DNA"/>
</dbReference>
<name>A0ABX0RWI1_9GAMM</name>
<proteinExistence type="predicted"/>
<dbReference type="Proteomes" id="UP001515780">
    <property type="component" value="Unassembled WGS sequence"/>
</dbReference>
<evidence type="ECO:0000313" key="2">
    <source>
        <dbReference type="Proteomes" id="UP001515780"/>
    </source>
</evidence>
<sequence>MEKARRKELISTYKHTFPSMGIFSVTNKITGKQLLGKSKNLNGSLNRHRMELRMGVHRNPELMEDWRSLGEDHFVFEILELIKERTEPGFDYTSELDKCLEHWQGKVPPGSSGSYL</sequence>
<protein>
    <submittedName>
        <fullName evidence="1">GIY-YIG nuclease family protein</fullName>
    </submittedName>
</protein>
<organism evidence="1 2">
    <name type="scientific">Candidatus Pantoea communis</name>
    <dbReference type="NCBI Taxonomy" id="2608354"/>
    <lineage>
        <taxon>Bacteria</taxon>
        <taxon>Pseudomonadati</taxon>
        <taxon>Pseudomonadota</taxon>
        <taxon>Gammaproteobacteria</taxon>
        <taxon>Enterobacterales</taxon>
        <taxon>Erwiniaceae</taxon>
        <taxon>Pantoea</taxon>
    </lineage>
</organism>
<accession>A0ABX0RWI1</accession>
<comment type="caution">
    <text evidence="1">The sequence shown here is derived from an EMBL/GenBank/DDBJ whole genome shotgun (WGS) entry which is preliminary data.</text>
</comment>